<dbReference type="PANTHER" id="PTHR20855">
    <property type="entry name" value="ADIPOR/PROGESTIN RECEPTOR-RELATED"/>
    <property type="match status" value="1"/>
</dbReference>
<keyword evidence="4 6" id="KW-0472">Membrane</keyword>
<feature type="binding site" evidence="5">
    <location>
        <position position="131"/>
    </location>
    <ligand>
        <name>Zn(2+)</name>
        <dbReference type="ChEBI" id="CHEBI:29105"/>
    </ligand>
</feature>
<organism evidence="8">
    <name type="scientific">Salpingoeca rosetta (strain ATCC 50818 / BSB-021)</name>
    <dbReference type="NCBI Taxonomy" id="946362"/>
    <lineage>
        <taxon>Eukaryota</taxon>
        <taxon>Choanoflagellata</taxon>
        <taxon>Craspedida</taxon>
        <taxon>Salpingoecidae</taxon>
        <taxon>Salpingoeca</taxon>
    </lineage>
</organism>
<keyword evidence="5" id="KW-0479">Metal-binding</keyword>
<dbReference type="OrthoDB" id="529367at2759"/>
<feature type="binding site" evidence="5">
    <location>
        <position position="278"/>
    </location>
    <ligand>
        <name>Zn(2+)</name>
        <dbReference type="ChEBI" id="CHEBI:29105"/>
    </ligand>
</feature>
<evidence type="ECO:0000256" key="4">
    <source>
        <dbReference type="ARBA" id="ARBA00023136"/>
    </source>
</evidence>
<dbReference type="GeneID" id="16068497"/>
<feature type="transmembrane region" description="Helical" evidence="6">
    <location>
        <begin position="271"/>
        <end position="293"/>
    </location>
</feature>
<evidence type="ECO:0000256" key="5">
    <source>
        <dbReference type="PIRSR" id="PIRSR604254-1"/>
    </source>
</evidence>
<proteinExistence type="predicted"/>
<dbReference type="RefSeq" id="XP_004987971.1">
    <property type="nucleotide sequence ID" value="XM_004987914.1"/>
</dbReference>
<dbReference type="EMBL" id="GL832993">
    <property type="protein sequence ID" value="EGD80407.1"/>
    <property type="molecule type" value="Genomic_DNA"/>
</dbReference>
<dbReference type="GO" id="GO:0046872">
    <property type="term" value="F:metal ion binding"/>
    <property type="evidence" value="ECO:0007669"/>
    <property type="project" value="UniProtKB-KW"/>
</dbReference>
<keyword evidence="8" id="KW-1185">Reference proteome</keyword>
<dbReference type="FunCoup" id="F2US02">
    <property type="interactions" value="332"/>
</dbReference>
<dbReference type="Proteomes" id="UP000007799">
    <property type="component" value="Unassembled WGS sequence"/>
</dbReference>
<dbReference type="Pfam" id="PF03006">
    <property type="entry name" value="HlyIII"/>
    <property type="match status" value="1"/>
</dbReference>
<evidence type="ECO:0000313" key="7">
    <source>
        <dbReference type="EMBL" id="EGD80407.1"/>
    </source>
</evidence>
<evidence type="ECO:0000256" key="3">
    <source>
        <dbReference type="ARBA" id="ARBA00022989"/>
    </source>
</evidence>
<feature type="transmembrane region" description="Helical" evidence="6">
    <location>
        <begin position="209"/>
        <end position="228"/>
    </location>
</feature>
<reference evidence="7" key="1">
    <citation type="submission" date="2009-08" db="EMBL/GenBank/DDBJ databases">
        <title>Annotation of Salpingoeca rosetta.</title>
        <authorList>
            <consortium name="The Broad Institute Genome Sequencing Platform"/>
            <person name="Russ C."/>
            <person name="Cuomo C."/>
            <person name="Burger G."/>
            <person name="Gray M.W."/>
            <person name="Holland P.W.H."/>
            <person name="King N."/>
            <person name="Lang F.B.F."/>
            <person name="Roger A.J."/>
            <person name="Ruiz-Trillo I."/>
            <person name="Young S.K."/>
            <person name="Zeng Q."/>
            <person name="Gargeya S."/>
            <person name="Alvarado L."/>
            <person name="Berlin A."/>
            <person name="Chapman S.B."/>
            <person name="Chen Z."/>
            <person name="Freedman E."/>
            <person name="Gellesch M."/>
            <person name="Goldberg J."/>
            <person name="Griggs A."/>
            <person name="Gujja S."/>
            <person name="Heilman E."/>
            <person name="Heiman D."/>
            <person name="Howarth C."/>
            <person name="Mehta T."/>
            <person name="Neiman D."/>
            <person name="Pearson M."/>
            <person name="Roberts A."/>
            <person name="Saif S."/>
            <person name="Shea T."/>
            <person name="Shenoy N."/>
            <person name="Sisk P."/>
            <person name="Stolte C."/>
            <person name="Sykes S."/>
            <person name="White J."/>
            <person name="Yandava C."/>
            <person name="Haas B."/>
            <person name="Nusbaum C."/>
            <person name="Birren B."/>
        </authorList>
    </citation>
    <scope>NUCLEOTIDE SEQUENCE [LARGE SCALE GENOMIC DNA]</scope>
    <source>
        <strain evidence="7">ATCC 50818</strain>
    </source>
</reference>
<keyword evidence="5" id="KW-0862">Zinc</keyword>
<protein>
    <submittedName>
        <fullName evidence="7">Uncharacterized protein</fullName>
    </submittedName>
</protein>
<evidence type="ECO:0000313" key="8">
    <source>
        <dbReference type="Proteomes" id="UP000007799"/>
    </source>
</evidence>
<dbReference type="InParanoid" id="F2US02"/>
<comment type="subcellular location">
    <subcellularLocation>
        <location evidence="1">Membrane</location>
        <topology evidence="1">Multi-pass membrane protein</topology>
    </subcellularLocation>
</comment>
<keyword evidence="3 6" id="KW-1133">Transmembrane helix</keyword>
<dbReference type="AlphaFoldDB" id="F2US02"/>
<feature type="transmembrane region" description="Helical" evidence="6">
    <location>
        <begin position="175"/>
        <end position="193"/>
    </location>
</feature>
<dbReference type="GO" id="GO:0038023">
    <property type="term" value="F:signaling receptor activity"/>
    <property type="evidence" value="ECO:0007669"/>
    <property type="project" value="TreeGrafter"/>
</dbReference>
<feature type="transmembrane region" description="Helical" evidence="6">
    <location>
        <begin position="146"/>
        <end position="169"/>
    </location>
</feature>
<feature type="binding site" evidence="5">
    <location>
        <position position="282"/>
    </location>
    <ligand>
        <name>Zn(2+)</name>
        <dbReference type="ChEBI" id="CHEBI:29105"/>
    </ligand>
</feature>
<dbReference type="STRING" id="946362.F2US02"/>
<feature type="transmembrane region" description="Helical" evidence="6">
    <location>
        <begin position="60"/>
        <end position="79"/>
    </location>
</feature>
<dbReference type="GO" id="GO:0016020">
    <property type="term" value="C:membrane"/>
    <property type="evidence" value="ECO:0007669"/>
    <property type="project" value="UniProtKB-SubCell"/>
</dbReference>
<accession>F2US02</accession>
<sequence length="311" mass="35812">MKMHAGVSGGGSGMKDHDSLPPHRRLYTFDQDNPYIFTGYRAFLTYRQCLMTICGLHNELLNIWTHLLGFIWGFSAFVWNNAVLFAKDQTQPIVDADGAPTDAAQLETDRFVLNAYLICVQACLLASGLFHLFLPHISEKTSLRWLQLDLLGITFGMLGCYVPGIHFGFYCMPDVRWFYTVVCGFMFVINLLMQLHKDFLSHRWAMKRVLLYACTLGFGLIPVVHWTTLPHDDPEELGVFLPRVLISYALMIIGVAFYISRFPERACPGSFDIFCSSHQWWHTFVLLAFVWWYRSSVTLFEYRQQHPCPAP</sequence>
<keyword evidence="2 6" id="KW-0812">Transmembrane</keyword>
<dbReference type="eggNOG" id="KOG0748">
    <property type="taxonomic scope" value="Eukaryota"/>
</dbReference>
<name>F2US02_SALR5</name>
<dbReference type="InterPro" id="IPR004254">
    <property type="entry name" value="AdipoR/HlyIII-related"/>
</dbReference>
<evidence type="ECO:0000256" key="2">
    <source>
        <dbReference type="ARBA" id="ARBA00022692"/>
    </source>
</evidence>
<feature type="transmembrane region" description="Helical" evidence="6">
    <location>
        <begin position="115"/>
        <end position="134"/>
    </location>
</feature>
<evidence type="ECO:0000256" key="1">
    <source>
        <dbReference type="ARBA" id="ARBA00004141"/>
    </source>
</evidence>
<evidence type="ECO:0000256" key="6">
    <source>
        <dbReference type="SAM" id="Phobius"/>
    </source>
</evidence>
<feature type="transmembrane region" description="Helical" evidence="6">
    <location>
        <begin position="240"/>
        <end position="259"/>
    </location>
</feature>
<dbReference type="KEGG" id="sre:PTSG_11052"/>
<gene>
    <name evidence="7" type="ORF">PTSG_11052</name>
</gene>
<dbReference type="OMA" id="IGNACDY"/>
<dbReference type="PANTHER" id="PTHR20855:SF15">
    <property type="entry name" value="PROGESTIN AND ADIPOQ RECEPTOR FAMILY MEMBER 3"/>
    <property type="match status" value="1"/>
</dbReference>